<reference evidence="4 5" key="1">
    <citation type="journal article" date="2004" name="Nature">
        <title>Genome evolution in yeasts.</title>
        <authorList>
            <consortium name="Genolevures"/>
            <person name="Dujon B."/>
            <person name="Sherman D."/>
            <person name="Fischer G."/>
            <person name="Durrens P."/>
            <person name="Casaregola S."/>
            <person name="Lafontaine I."/>
            <person name="de Montigny J."/>
            <person name="Marck C."/>
            <person name="Neuveglise C."/>
            <person name="Talla E."/>
            <person name="Goffard N."/>
            <person name="Frangeul L."/>
            <person name="Aigle M."/>
            <person name="Anthouard V."/>
            <person name="Babour A."/>
            <person name="Barbe V."/>
            <person name="Barnay S."/>
            <person name="Blanchin S."/>
            <person name="Beckerich J.M."/>
            <person name="Beyne E."/>
            <person name="Bleykasten C."/>
            <person name="Boisrame A."/>
            <person name="Boyer J."/>
            <person name="Cattolico L."/>
            <person name="Confanioleri F."/>
            <person name="de Daruvar A."/>
            <person name="Despons L."/>
            <person name="Fabre E."/>
            <person name="Fairhead C."/>
            <person name="Ferry-Dumazet H."/>
            <person name="Groppi A."/>
            <person name="Hantraye F."/>
            <person name="Hennequin C."/>
            <person name="Jauniaux N."/>
            <person name="Joyet P."/>
            <person name="Kachouri R."/>
            <person name="Kerrest A."/>
            <person name="Koszul R."/>
            <person name="Lemaire M."/>
            <person name="Lesur I."/>
            <person name="Ma L."/>
            <person name="Muller H."/>
            <person name="Nicaud J.M."/>
            <person name="Nikolski M."/>
            <person name="Oztas S."/>
            <person name="Ozier-Kalogeropoulos O."/>
            <person name="Pellenz S."/>
            <person name="Potier S."/>
            <person name="Richard G.F."/>
            <person name="Straub M.L."/>
            <person name="Suleau A."/>
            <person name="Swennene D."/>
            <person name="Tekaia F."/>
            <person name="Wesolowski-Louvel M."/>
            <person name="Westhof E."/>
            <person name="Wirth B."/>
            <person name="Zeniou-Meyer M."/>
            <person name="Zivanovic I."/>
            <person name="Bolotin-Fukuhara M."/>
            <person name="Thierry A."/>
            <person name="Bouchier C."/>
            <person name="Caudron B."/>
            <person name="Scarpelli C."/>
            <person name="Gaillardin C."/>
            <person name="Weissenbach J."/>
            <person name="Wincker P."/>
            <person name="Souciet J.L."/>
        </authorList>
    </citation>
    <scope>NUCLEOTIDE SEQUENCE [LARGE SCALE GENOMIC DNA]</scope>
    <source>
        <strain evidence="5">ATCC 36239 / CBS 767 / BCRC 21394 / JCM 1990 / NBRC 0083 / IGC 2968</strain>
    </source>
</reference>
<dbReference type="Pfam" id="PF08574">
    <property type="entry name" value="Iwr1"/>
    <property type="match status" value="1"/>
</dbReference>
<dbReference type="InParanoid" id="B5RUJ4"/>
<dbReference type="OrthoDB" id="6255506at2759"/>
<dbReference type="GO" id="GO:0006606">
    <property type="term" value="P:protein import into nucleus"/>
    <property type="evidence" value="ECO:0007669"/>
    <property type="project" value="InterPro"/>
</dbReference>
<evidence type="ECO:0000259" key="3">
    <source>
        <dbReference type="Pfam" id="PF08574"/>
    </source>
</evidence>
<dbReference type="InterPro" id="IPR013883">
    <property type="entry name" value="TF_Iwr1_dom"/>
</dbReference>
<dbReference type="EMBL" id="CR382138">
    <property type="protein sequence ID" value="CAR66372.1"/>
    <property type="molecule type" value="Genomic_DNA"/>
</dbReference>
<feature type="region of interest" description="Disordered" evidence="2">
    <location>
        <begin position="135"/>
        <end position="169"/>
    </location>
</feature>
<dbReference type="FunCoup" id="B5RUJ4">
    <property type="interactions" value="66"/>
</dbReference>
<dbReference type="RefSeq" id="XP_002770852.1">
    <property type="nucleotide sequence ID" value="XM_002770806.1"/>
</dbReference>
<dbReference type="OMA" id="EYPRNEF"/>
<protein>
    <submittedName>
        <fullName evidence="4">DEHA2F19448p</fullName>
    </submittedName>
</protein>
<dbReference type="GeneID" id="8999013"/>
<comment type="similarity">
    <text evidence="1">Belongs to the IWR1/SLC7A6OS family.</text>
</comment>
<organism evidence="4 5">
    <name type="scientific">Debaryomyces hansenii (strain ATCC 36239 / CBS 767 / BCRC 21394 / JCM 1990 / NBRC 0083 / IGC 2968)</name>
    <name type="common">Yeast</name>
    <name type="synonym">Torulaspora hansenii</name>
    <dbReference type="NCBI Taxonomy" id="284592"/>
    <lineage>
        <taxon>Eukaryota</taxon>
        <taxon>Fungi</taxon>
        <taxon>Dikarya</taxon>
        <taxon>Ascomycota</taxon>
        <taxon>Saccharomycotina</taxon>
        <taxon>Pichiomycetes</taxon>
        <taxon>Debaryomycetaceae</taxon>
        <taxon>Debaryomyces</taxon>
    </lineage>
</organism>
<name>B5RUJ4_DEBHA</name>
<dbReference type="AlphaFoldDB" id="B5RUJ4"/>
<dbReference type="GO" id="GO:0005737">
    <property type="term" value="C:cytoplasm"/>
    <property type="evidence" value="ECO:0007669"/>
    <property type="project" value="TreeGrafter"/>
</dbReference>
<keyword evidence="5" id="KW-1185">Reference proteome</keyword>
<dbReference type="HOGENOM" id="CLU_044104_0_0_1"/>
<feature type="region of interest" description="Disordered" evidence="2">
    <location>
        <begin position="25"/>
        <end position="45"/>
    </location>
</feature>
<sequence length="360" mass="41476">MEHKPPQILRIKRKRGQDPLQALILEDNNAAKRSKPSSPVSSTVLDKNNNFYFTLTRTDESGAINEEAVIESILSEAPSTKRTASSILDKDDERKVENSNVNRKRKFIIPKRQTEEDTYIPNELADMVSSLLTSRHNVNSPQRKRRNRSGNSASNLGDTPIVPETETEGQPVVVVTEEVSDYVYDVYQLSSTEPMTTANHPQSQIGYIRFFDEDNDLYQSDEEKNKTNNMFSDDEDSNAESFYQNDYPSDEDAGAYSDTYTEEDIEIIQLQDGQDSQDNEEYEYISSGTKPDEGFEDLYDDFYDDGDNDINFLAEDQYHNVDNDQELERNHFFENEEEDDLAIHRDIIFGKLKKMIDERN</sequence>
<evidence type="ECO:0000313" key="4">
    <source>
        <dbReference type="EMBL" id="CAR66372.1"/>
    </source>
</evidence>
<proteinExistence type="inferred from homology"/>
<evidence type="ECO:0000256" key="1">
    <source>
        <dbReference type="ARBA" id="ARBA00010218"/>
    </source>
</evidence>
<feature type="compositionally biased region" description="Polar residues" evidence="2">
    <location>
        <begin position="36"/>
        <end position="45"/>
    </location>
</feature>
<dbReference type="PANTHER" id="PTHR28063:SF1">
    <property type="entry name" value="RNA POLYMERASE II NUCLEAR LOCALIZATION PROTEIN IWR1"/>
    <property type="match status" value="1"/>
</dbReference>
<gene>
    <name evidence="4" type="ordered locus">DEHA2F19448g</name>
</gene>
<dbReference type="KEGG" id="dha:DEHA2F19448g"/>
<evidence type="ECO:0000313" key="5">
    <source>
        <dbReference type="Proteomes" id="UP000000599"/>
    </source>
</evidence>
<feature type="domain" description="Transcription factor Iwr1" evidence="3">
    <location>
        <begin position="180"/>
        <end position="251"/>
    </location>
</feature>
<evidence type="ECO:0000256" key="2">
    <source>
        <dbReference type="SAM" id="MobiDB-lite"/>
    </source>
</evidence>
<dbReference type="InterPro" id="IPR040150">
    <property type="entry name" value="Iwr1"/>
</dbReference>
<dbReference type="STRING" id="284592.B5RUJ4"/>
<accession>B5RUJ4</accession>
<dbReference type="VEuPathDB" id="FungiDB:DEHA2F19448g"/>
<dbReference type="Proteomes" id="UP000000599">
    <property type="component" value="Chromosome F"/>
</dbReference>
<dbReference type="PANTHER" id="PTHR28063">
    <property type="entry name" value="RNA POLYMERASE II NUCLEAR LOCALIZATION PROTEIN IWR1"/>
    <property type="match status" value="1"/>
</dbReference>
<dbReference type="eggNOG" id="KOG4852">
    <property type="taxonomic scope" value="Eukaryota"/>
</dbReference>